<organism evidence="7 8">
    <name type="scientific">Enterobacter chengduensis</name>
    <dbReference type="NCBI Taxonomy" id="2494701"/>
    <lineage>
        <taxon>Bacteria</taxon>
        <taxon>Pseudomonadati</taxon>
        <taxon>Pseudomonadota</taxon>
        <taxon>Gammaproteobacteria</taxon>
        <taxon>Enterobacterales</taxon>
        <taxon>Enterobacteriaceae</taxon>
        <taxon>Enterobacter</taxon>
        <taxon>Enterobacter cloacae complex</taxon>
    </lineage>
</organism>
<dbReference type="Pfam" id="PF00419">
    <property type="entry name" value="Fimbrial"/>
    <property type="match status" value="1"/>
</dbReference>
<evidence type="ECO:0000256" key="3">
    <source>
        <dbReference type="ARBA" id="ARBA00022729"/>
    </source>
</evidence>
<comment type="similarity">
    <text evidence="2">Belongs to the fimbrial protein family.</text>
</comment>
<dbReference type="PANTHER" id="PTHR33420:SF3">
    <property type="entry name" value="FIMBRIAL SUBUNIT ELFA"/>
    <property type="match status" value="1"/>
</dbReference>
<name>A0AAW3HMP1_9ENTR</name>
<proteinExistence type="inferred from homology"/>
<accession>A0AAW3HMP1</accession>
<dbReference type="InterPro" id="IPR008966">
    <property type="entry name" value="Adhesion_dom_sf"/>
</dbReference>
<dbReference type="GeneID" id="63140897"/>
<evidence type="ECO:0000256" key="1">
    <source>
        <dbReference type="ARBA" id="ARBA00004561"/>
    </source>
</evidence>
<dbReference type="InterPro" id="IPR036937">
    <property type="entry name" value="Adhesion_dom_fimbrial_sf"/>
</dbReference>
<dbReference type="Gene3D" id="2.60.40.1090">
    <property type="entry name" value="Fimbrial-type adhesion domain"/>
    <property type="match status" value="1"/>
</dbReference>
<dbReference type="AlphaFoldDB" id="A0AAW3HMP1"/>
<dbReference type="GO" id="GO:0043709">
    <property type="term" value="P:cell adhesion involved in single-species biofilm formation"/>
    <property type="evidence" value="ECO:0007669"/>
    <property type="project" value="TreeGrafter"/>
</dbReference>
<comment type="subcellular location">
    <subcellularLocation>
        <location evidence="1">Fimbrium</location>
    </subcellularLocation>
</comment>
<gene>
    <name evidence="7" type="ORF">SG71_01080</name>
</gene>
<dbReference type="Proteomes" id="UP000033354">
    <property type="component" value="Unassembled WGS sequence"/>
</dbReference>
<dbReference type="InterPro" id="IPR050263">
    <property type="entry name" value="Bact_Fimbrial_Adh_Pro"/>
</dbReference>
<evidence type="ECO:0000313" key="8">
    <source>
        <dbReference type="Proteomes" id="UP000033354"/>
    </source>
</evidence>
<feature type="domain" description="Fimbrial-type adhesion" evidence="6">
    <location>
        <begin position="215"/>
        <end position="354"/>
    </location>
</feature>
<evidence type="ECO:0000313" key="7">
    <source>
        <dbReference type="EMBL" id="KJX39150.1"/>
    </source>
</evidence>
<protein>
    <recommendedName>
        <fullName evidence="6">Fimbrial-type adhesion domain-containing protein</fullName>
    </recommendedName>
</protein>
<dbReference type="Gene3D" id="2.60.40.3310">
    <property type="match status" value="1"/>
</dbReference>
<keyword evidence="8" id="KW-1185">Reference proteome</keyword>
<dbReference type="PANTHER" id="PTHR33420">
    <property type="entry name" value="FIMBRIAL SUBUNIT ELFA-RELATED"/>
    <property type="match status" value="1"/>
</dbReference>
<evidence type="ECO:0000256" key="4">
    <source>
        <dbReference type="ARBA" id="ARBA00023263"/>
    </source>
</evidence>
<comment type="caution">
    <text evidence="7">The sequence shown here is derived from an EMBL/GenBank/DDBJ whole genome shotgun (WGS) entry which is preliminary data.</text>
</comment>
<evidence type="ECO:0000256" key="2">
    <source>
        <dbReference type="ARBA" id="ARBA00006671"/>
    </source>
</evidence>
<keyword evidence="4" id="KW-0281">Fimbrium</keyword>
<evidence type="ECO:0000256" key="5">
    <source>
        <dbReference type="SAM" id="SignalP"/>
    </source>
</evidence>
<keyword evidence="3 5" id="KW-0732">Signal</keyword>
<feature type="signal peptide" evidence="5">
    <location>
        <begin position="1"/>
        <end position="20"/>
    </location>
</feature>
<dbReference type="InterPro" id="IPR000259">
    <property type="entry name" value="Adhesion_dom_fimbrial"/>
</dbReference>
<feature type="chain" id="PRO_5043408285" description="Fimbrial-type adhesion domain-containing protein" evidence="5">
    <location>
        <begin position="21"/>
        <end position="355"/>
    </location>
</feature>
<sequence length="355" mass="38368">MKCKVFIAAALMLVSGLSHAAIECVFNSGATLQIMSPGVKPNIVPRPVGTVVGPTKISDTIIMETTPMVSSSCRAGNDGDNVYMWTNNAMSSAQTSEGRALFNTNIPGIYFTLAFYPDGNGVTAWFPPSGGGQWAKTGDIHENESLVDGKKWHVRMEFYQTNGFTGVPSDVNFLSIGPGPVGQMVLGDPYHDSGSEEPSPFVELSQMNFDIPLDRPTCAVRGPTTVDLGDWWPQEITSTGTTQVQFDITGNCINTTVVWMKVSSNNWTDDGQYIKNDVNGESVTKASGVGVEIRMDGNSRMTKSMNKQAIAASPEWTPISMDFDQAFHARLVKYGSDPVTPGVFGANVTFQVTYE</sequence>
<reference evidence="7 8" key="1">
    <citation type="submission" date="2015-02" db="EMBL/GenBank/DDBJ databases">
        <authorList>
            <person name="Adams M."/>
            <person name="Sutton G."/>
            <person name="Nelson K."/>
            <person name="Bonomo R."/>
            <person name="McCorrison J."/>
            <person name="Sanka R."/>
            <person name="Brinkac L."/>
            <person name="Nierman W."/>
        </authorList>
    </citation>
    <scope>NUCLEOTIDE SEQUENCE [LARGE SCALE GENOMIC DNA]</scope>
    <source>
        <strain evidence="7 8">CIDEIMsCOL9</strain>
    </source>
</reference>
<dbReference type="GO" id="GO:0009289">
    <property type="term" value="C:pilus"/>
    <property type="evidence" value="ECO:0007669"/>
    <property type="project" value="UniProtKB-SubCell"/>
</dbReference>
<evidence type="ECO:0000259" key="6">
    <source>
        <dbReference type="Pfam" id="PF00419"/>
    </source>
</evidence>
<dbReference type="RefSeq" id="WP_045889922.1">
    <property type="nucleotide sequence ID" value="NZ_CP043318.1"/>
</dbReference>
<dbReference type="EMBL" id="JZKT01000002">
    <property type="protein sequence ID" value="KJX39150.1"/>
    <property type="molecule type" value="Genomic_DNA"/>
</dbReference>
<dbReference type="SUPFAM" id="SSF49401">
    <property type="entry name" value="Bacterial adhesins"/>
    <property type="match status" value="1"/>
</dbReference>